<accession>A0A1H3ZHC4</accession>
<dbReference type="SUPFAM" id="SSF50969">
    <property type="entry name" value="YVTN repeat-like/Quinoprotein amine dehydrogenase"/>
    <property type="match status" value="1"/>
</dbReference>
<dbReference type="AlphaFoldDB" id="A0A1H3ZHC4"/>
<sequence length="293" mass="32568">MRVGSLAALLSVVLLTSCASHPVAGPIDSLTVERRAVLPLEVIESSGLSQHQGQLWTHNDSGDKPQLYRLDLMSGEVLSTLRVRDALNFDWEEMAYDADWLHVLDCGNNLGRREWMQIYSIRWQSLLQASAGNEVPSRLLEFRFADAGKSAGAYAHNNDCEAAAVVNGKVWVFSKNWQDQHTRVYQVDPAGVSRQVVEPVGRYPVGGLITAADYDPRRQRLVLLGYTKGRISSRAFVWTVPVKDNLPDWEGAQYHSLTPAGQWEAVVWTQDGLLLTRESSLLGQAWLGTVSLP</sequence>
<dbReference type="InterPro" id="IPR011044">
    <property type="entry name" value="Quino_amine_DH_bsu"/>
</dbReference>
<keyword evidence="3" id="KW-1185">Reference proteome</keyword>
<gene>
    <name evidence="2" type="ORF">SAMN02745729_10243</name>
</gene>
<evidence type="ECO:0000313" key="2">
    <source>
        <dbReference type="EMBL" id="SEA23163.1"/>
    </source>
</evidence>
<reference evidence="3" key="1">
    <citation type="submission" date="2016-10" db="EMBL/GenBank/DDBJ databases">
        <authorList>
            <person name="Varghese N."/>
            <person name="Submissions S."/>
        </authorList>
    </citation>
    <scope>NUCLEOTIDE SEQUENCE [LARGE SCALE GENOMIC DNA]</scope>
    <source>
        <strain evidence="3">DSM 11526</strain>
    </source>
</reference>
<organism evidence="2 3">
    <name type="scientific">Marinobacterium iners DSM 11526</name>
    <dbReference type="NCBI Taxonomy" id="1122198"/>
    <lineage>
        <taxon>Bacteria</taxon>
        <taxon>Pseudomonadati</taxon>
        <taxon>Pseudomonadota</taxon>
        <taxon>Gammaproteobacteria</taxon>
        <taxon>Oceanospirillales</taxon>
        <taxon>Oceanospirillaceae</taxon>
        <taxon>Marinobacterium</taxon>
    </lineage>
</organism>
<dbReference type="PROSITE" id="PS51257">
    <property type="entry name" value="PROKAR_LIPOPROTEIN"/>
    <property type="match status" value="1"/>
</dbReference>
<name>A0A1H3ZHC4_9GAMM</name>
<dbReference type="EMBL" id="FNRJ01000002">
    <property type="protein sequence ID" value="SEA23163.1"/>
    <property type="molecule type" value="Genomic_DNA"/>
</dbReference>
<evidence type="ECO:0000313" key="3">
    <source>
        <dbReference type="Proteomes" id="UP000242469"/>
    </source>
</evidence>
<dbReference type="STRING" id="1122198.SAMN02745729_10243"/>
<evidence type="ECO:0008006" key="4">
    <source>
        <dbReference type="Google" id="ProtNLM"/>
    </source>
</evidence>
<proteinExistence type="predicted"/>
<keyword evidence="1" id="KW-0732">Signal</keyword>
<evidence type="ECO:0000256" key="1">
    <source>
        <dbReference type="SAM" id="SignalP"/>
    </source>
</evidence>
<feature type="signal peptide" evidence="1">
    <location>
        <begin position="1"/>
        <end position="24"/>
    </location>
</feature>
<feature type="chain" id="PRO_5017478110" description="TolB-like 6-blade propeller-like" evidence="1">
    <location>
        <begin position="25"/>
        <end position="293"/>
    </location>
</feature>
<protein>
    <recommendedName>
        <fullName evidence="4">TolB-like 6-blade propeller-like</fullName>
    </recommendedName>
</protein>
<dbReference type="Proteomes" id="UP000242469">
    <property type="component" value="Unassembled WGS sequence"/>
</dbReference>